<evidence type="ECO:0000256" key="1">
    <source>
        <dbReference type="ARBA" id="ARBA00004141"/>
    </source>
</evidence>
<evidence type="ECO:0000256" key="4">
    <source>
        <dbReference type="ARBA" id="ARBA00023136"/>
    </source>
</evidence>
<feature type="transmembrane region" description="Helical" evidence="5">
    <location>
        <begin position="133"/>
        <end position="151"/>
    </location>
</feature>
<sequence length="324" mass="35777">MKALANSLLHIPTGQAALALATTGTGLAWSLFYPEAAGWVRGVCAAIGAGLLTPVLLKYALNPARFIQDLRHPLHGSLMAPMSMALLVLADYLSVIHVPMAKLLWYPALMLHLSMMCFFFYHQCKHLRLTHLYPSWFLYPVGAISGTLAGPQLGHHAFSLAMTDLCITIYFLMLPVVLYRLCFAGRLPRPARPTLAIMAAPVNLSLTAYLVNVDQPDPVLTGALAGVGITMTILVYLCYFNLLKQRFQPSLAAVTFPSVISAVALERLTQWLNTAYPQWAWLERLGIFELIVATGLVLWVGWNYIGMYWPSAGPDRVLEPKKQP</sequence>
<dbReference type="CDD" id="cd09325">
    <property type="entry name" value="TDT_C4-dicarb_trans"/>
    <property type="match status" value="1"/>
</dbReference>
<dbReference type="InterPro" id="IPR038665">
    <property type="entry name" value="Voltage-dep_anion_channel_sf"/>
</dbReference>
<protein>
    <submittedName>
        <fullName evidence="6">Tellurium resistance protein</fullName>
    </submittedName>
</protein>
<dbReference type="Pfam" id="PF03595">
    <property type="entry name" value="SLAC1"/>
    <property type="match status" value="1"/>
</dbReference>
<proteinExistence type="predicted"/>
<feature type="transmembrane region" description="Helical" evidence="5">
    <location>
        <begin position="194"/>
        <end position="213"/>
    </location>
</feature>
<comment type="caution">
    <text evidence="6">The sequence shown here is derived from an EMBL/GenBank/DDBJ whole genome shotgun (WGS) entry which is preliminary data.</text>
</comment>
<keyword evidence="2 5" id="KW-0812">Transmembrane</keyword>
<dbReference type="AlphaFoldDB" id="A0A0J1GHM2"/>
<feature type="transmembrane region" description="Helical" evidence="5">
    <location>
        <begin position="37"/>
        <end position="57"/>
    </location>
</feature>
<feature type="transmembrane region" description="Helical" evidence="5">
    <location>
        <begin position="219"/>
        <end position="240"/>
    </location>
</feature>
<feature type="transmembrane region" description="Helical" evidence="5">
    <location>
        <begin position="157"/>
        <end position="182"/>
    </location>
</feature>
<feature type="transmembrane region" description="Helical" evidence="5">
    <location>
        <begin position="285"/>
        <end position="305"/>
    </location>
</feature>
<keyword evidence="4 5" id="KW-0472">Membrane</keyword>
<evidence type="ECO:0000313" key="7">
    <source>
        <dbReference type="Proteomes" id="UP000036426"/>
    </source>
</evidence>
<dbReference type="GO" id="GO:0005886">
    <property type="term" value="C:plasma membrane"/>
    <property type="evidence" value="ECO:0007669"/>
    <property type="project" value="TreeGrafter"/>
</dbReference>
<organism evidence="6 7">
    <name type="scientific">Photobacterium aphoticum</name>
    <dbReference type="NCBI Taxonomy" id="754436"/>
    <lineage>
        <taxon>Bacteria</taxon>
        <taxon>Pseudomonadati</taxon>
        <taxon>Pseudomonadota</taxon>
        <taxon>Gammaproteobacteria</taxon>
        <taxon>Vibrionales</taxon>
        <taxon>Vibrionaceae</taxon>
        <taxon>Photobacterium</taxon>
    </lineage>
</organism>
<dbReference type="InterPro" id="IPR004695">
    <property type="entry name" value="SLAC1/Mae1/Ssu1/TehA"/>
</dbReference>
<dbReference type="PANTHER" id="PTHR37955">
    <property type="entry name" value="TELLURITE RESISTANCE PROTEIN TEHA"/>
    <property type="match status" value="1"/>
</dbReference>
<accession>A0A0J1GHM2</accession>
<evidence type="ECO:0000256" key="3">
    <source>
        <dbReference type="ARBA" id="ARBA00022989"/>
    </source>
</evidence>
<dbReference type="PANTHER" id="PTHR37955:SF1">
    <property type="entry name" value="DEP DOMAIN-CONTAINING PROTEIN"/>
    <property type="match status" value="1"/>
</dbReference>
<keyword evidence="3 5" id="KW-1133">Transmembrane helix</keyword>
<reference evidence="6 7" key="1">
    <citation type="submission" date="2015-05" db="EMBL/GenBank/DDBJ databases">
        <title>Photobacterium galathea sp. nov.</title>
        <authorList>
            <person name="Machado H."/>
            <person name="Gram L."/>
        </authorList>
    </citation>
    <scope>NUCLEOTIDE SEQUENCE [LARGE SCALE GENOMIC DNA]</scope>
    <source>
        <strain evidence="6 7">DSM 25995</strain>
    </source>
</reference>
<dbReference type="GO" id="GO:0046583">
    <property type="term" value="F:monoatomic cation efflux transmembrane transporter activity"/>
    <property type="evidence" value="ECO:0007669"/>
    <property type="project" value="TreeGrafter"/>
</dbReference>
<gene>
    <name evidence="6" type="ORF">ABT58_18870</name>
</gene>
<dbReference type="Gene3D" id="1.50.10.150">
    <property type="entry name" value="Voltage-dependent anion channel"/>
    <property type="match status" value="1"/>
</dbReference>
<dbReference type="EMBL" id="LDOV01000037">
    <property type="protein sequence ID" value="KLU99080.1"/>
    <property type="molecule type" value="Genomic_DNA"/>
</dbReference>
<evidence type="ECO:0000256" key="5">
    <source>
        <dbReference type="SAM" id="Phobius"/>
    </source>
</evidence>
<dbReference type="PATRIC" id="fig|754436.4.peg.3991"/>
<evidence type="ECO:0000313" key="6">
    <source>
        <dbReference type="EMBL" id="KLU99080.1"/>
    </source>
</evidence>
<dbReference type="OrthoDB" id="309023at2"/>
<dbReference type="Proteomes" id="UP000036426">
    <property type="component" value="Unassembled WGS sequence"/>
</dbReference>
<keyword evidence="7" id="KW-1185">Reference proteome</keyword>
<evidence type="ECO:0000256" key="2">
    <source>
        <dbReference type="ARBA" id="ARBA00022692"/>
    </source>
</evidence>
<name>A0A0J1GHM2_9GAMM</name>
<dbReference type="InterPro" id="IPR052951">
    <property type="entry name" value="Tellurite_res_ion_channel"/>
</dbReference>
<feature type="transmembrane region" description="Helical" evidence="5">
    <location>
        <begin position="104"/>
        <end position="121"/>
    </location>
</feature>
<dbReference type="RefSeq" id="WP_047875999.1">
    <property type="nucleotide sequence ID" value="NZ_BMYC01000006.1"/>
</dbReference>
<feature type="transmembrane region" description="Helical" evidence="5">
    <location>
        <begin position="78"/>
        <end position="98"/>
    </location>
</feature>
<comment type="subcellular location">
    <subcellularLocation>
        <location evidence="1">Membrane</location>
        <topology evidence="1">Multi-pass membrane protein</topology>
    </subcellularLocation>
</comment>